<feature type="domain" description="Neprosin activation peptide" evidence="1">
    <location>
        <begin position="35"/>
        <end position="100"/>
    </location>
</feature>
<name>A0A0D9Z4L6_9ORYZ</name>
<reference evidence="2" key="2">
    <citation type="submission" date="2018-05" db="EMBL/GenBank/DDBJ databases">
        <title>OgluRS3 (Oryza glumaepatula Reference Sequence Version 3).</title>
        <authorList>
            <person name="Zhang J."/>
            <person name="Kudrna D."/>
            <person name="Lee S."/>
            <person name="Talag J."/>
            <person name="Welchert J."/>
            <person name="Wing R.A."/>
        </authorList>
    </citation>
    <scope>NUCLEOTIDE SEQUENCE [LARGE SCALE GENOMIC DNA]</scope>
</reference>
<dbReference type="Pfam" id="PF14365">
    <property type="entry name" value="Neprosin_AP"/>
    <property type="match status" value="1"/>
</dbReference>
<dbReference type="Gramene" id="OGLUM03G10260.1">
    <property type="protein sequence ID" value="OGLUM03G10260.1"/>
    <property type="gene ID" value="OGLUM03G10260"/>
</dbReference>
<keyword evidence="3" id="KW-1185">Reference proteome</keyword>
<dbReference type="Proteomes" id="UP000026961">
    <property type="component" value="Chromosome 3"/>
</dbReference>
<reference evidence="2" key="1">
    <citation type="submission" date="2015-04" db="UniProtKB">
        <authorList>
            <consortium name="EnsemblPlants"/>
        </authorList>
    </citation>
    <scope>IDENTIFICATION</scope>
</reference>
<dbReference type="AlphaFoldDB" id="A0A0D9Z4L6"/>
<evidence type="ECO:0000259" key="1">
    <source>
        <dbReference type="Pfam" id="PF14365"/>
    </source>
</evidence>
<evidence type="ECO:0000313" key="3">
    <source>
        <dbReference type="Proteomes" id="UP000026961"/>
    </source>
</evidence>
<proteinExistence type="predicted"/>
<organism evidence="2">
    <name type="scientific">Oryza glumipatula</name>
    <dbReference type="NCBI Taxonomy" id="40148"/>
    <lineage>
        <taxon>Eukaryota</taxon>
        <taxon>Viridiplantae</taxon>
        <taxon>Streptophyta</taxon>
        <taxon>Embryophyta</taxon>
        <taxon>Tracheophyta</taxon>
        <taxon>Spermatophyta</taxon>
        <taxon>Magnoliopsida</taxon>
        <taxon>Liliopsida</taxon>
        <taxon>Poales</taxon>
        <taxon>Poaceae</taxon>
        <taxon>BOP clade</taxon>
        <taxon>Oryzoideae</taxon>
        <taxon>Oryzeae</taxon>
        <taxon>Oryzinae</taxon>
        <taxon>Oryza</taxon>
    </lineage>
</organism>
<protein>
    <recommendedName>
        <fullName evidence="1">Neprosin activation peptide domain-containing protein</fullName>
    </recommendedName>
</protein>
<dbReference type="InterPro" id="IPR025521">
    <property type="entry name" value="Neprosin_propep"/>
</dbReference>
<evidence type="ECO:0000313" key="2">
    <source>
        <dbReference type="EnsemblPlants" id="OGLUM03G10260.1"/>
    </source>
</evidence>
<accession>A0A0D9Z4L6</accession>
<sequence length="284" mass="31013">MAAFRAPTVMSSTACRCTCNRRSTTRSSFIFVEPEPEERPKVGGAAAAHGEAAEEEVVFPMAWTDDDELCPEGTVPVRQTTKRDVLRSSSSPCLGMKQPPEPAWDSCGPHMSVCHVSRSSPLLLSLTHTLFSLGKPAGGGEEVAGRGGPTAGRRCGGRRARLLELLLLLPGYSHDADYLTALPNPYLIADAVRRAPRHLPPPCSLATLTLPDAVELVCVLKQVEERRLPDAVELVSLSSHMNLTPKWHQSCWNCEGDRQAVRPTHVSSRCKPHPRRFVCHQSIL</sequence>
<dbReference type="HOGENOM" id="CLU_981326_0_0_1"/>
<dbReference type="EnsemblPlants" id="OGLUM03G10260.1">
    <property type="protein sequence ID" value="OGLUM03G10260.1"/>
    <property type="gene ID" value="OGLUM03G10260"/>
</dbReference>